<evidence type="ECO:0000313" key="1">
    <source>
        <dbReference type="EMBL" id="TLP77488.1"/>
    </source>
</evidence>
<dbReference type="EMBL" id="VAWA01000004">
    <property type="protein sequence ID" value="TLP77488.1"/>
    <property type="molecule type" value="Genomic_DNA"/>
</dbReference>
<evidence type="ECO:0000313" key="2">
    <source>
        <dbReference type="Proteomes" id="UP000306544"/>
    </source>
</evidence>
<accession>A0A5R9AFY7</accession>
<protein>
    <submittedName>
        <fullName evidence="1">Uncharacterized protein</fullName>
    </submittedName>
</protein>
<dbReference type="OrthoDB" id="4965153at2"/>
<dbReference type="Proteomes" id="UP000306544">
    <property type="component" value="Unassembled WGS sequence"/>
</dbReference>
<gene>
    <name evidence="1" type="ORF">FEF27_04845</name>
</gene>
<proteinExistence type="predicted"/>
<keyword evidence="2" id="KW-1185">Reference proteome</keyword>
<comment type="caution">
    <text evidence="1">The sequence shown here is derived from an EMBL/GenBank/DDBJ whole genome shotgun (WGS) entry which is preliminary data.</text>
</comment>
<reference evidence="1 2" key="1">
    <citation type="submission" date="2019-05" db="EMBL/GenBank/DDBJ databases">
        <title>Nesterenkonia sp. GY239, isolated from the Southern Atlantic Ocean.</title>
        <authorList>
            <person name="Zhang G."/>
        </authorList>
    </citation>
    <scope>NUCLEOTIDE SEQUENCE [LARGE SCALE GENOMIC DNA]</scope>
    <source>
        <strain evidence="1 2">GY239</strain>
    </source>
</reference>
<name>A0A5R9AFY7_9MICC</name>
<dbReference type="AlphaFoldDB" id="A0A5R9AFY7"/>
<organism evidence="1 2">
    <name type="scientific">Nesterenkonia sphaerica</name>
    <dbReference type="NCBI Taxonomy" id="1804988"/>
    <lineage>
        <taxon>Bacteria</taxon>
        <taxon>Bacillati</taxon>
        <taxon>Actinomycetota</taxon>
        <taxon>Actinomycetes</taxon>
        <taxon>Micrococcales</taxon>
        <taxon>Micrococcaceae</taxon>
        <taxon>Nesterenkonia</taxon>
    </lineage>
</organism>
<dbReference type="RefSeq" id="WP_138169718.1">
    <property type="nucleotide sequence ID" value="NZ_VAWA01000004.1"/>
</dbReference>
<sequence length="180" mass="19900">MVIHSERSPAEEQLVAAFRAVFDASVMNFGSYNLLYAENIFGREEHPELLLASRGAPSADLSAQEAVEAARHLLVGYRREPAEMVLCPIDPAAMFPPTETAEAVSPRVPALVNLTNLAGMASEGTTVEIAMSTGRRIKLDIRTPVTFEQIPEVPLHQELDIEDFYTFLDHFMDVIERKGS</sequence>